<comment type="caution">
    <text evidence="1">The sequence shown here is derived from an EMBL/GenBank/DDBJ whole genome shotgun (WGS) entry which is preliminary data.</text>
</comment>
<sequence length="92" mass="10402">MSSSVPGVVVLFAITSRTPQHERLFLPISQIECRRAGLDFPCWIILDEYNRVELDKAFDFECAVPLGSLSPAFLKKIAAPLRMQRRAAGWRP</sequence>
<evidence type="ECO:0000313" key="2">
    <source>
        <dbReference type="Proteomes" id="UP000545490"/>
    </source>
</evidence>
<organism evidence="1 2">
    <name type="scientific">Rhizobium fabae</name>
    <dbReference type="NCBI Taxonomy" id="573179"/>
    <lineage>
        <taxon>Bacteria</taxon>
        <taxon>Pseudomonadati</taxon>
        <taxon>Pseudomonadota</taxon>
        <taxon>Alphaproteobacteria</taxon>
        <taxon>Hyphomicrobiales</taxon>
        <taxon>Rhizobiaceae</taxon>
        <taxon>Rhizobium/Agrobacterium group</taxon>
        <taxon>Rhizobium</taxon>
    </lineage>
</organism>
<gene>
    <name evidence="1" type="ORF">GGQ65_004547</name>
</gene>
<name>A0A7W6B8T2_9HYPH</name>
<dbReference type="Proteomes" id="UP000545490">
    <property type="component" value="Unassembled WGS sequence"/>
</dbReference>
<reference evidence="1 2" key="1">
    <citation type="submission" date="2020-08" db="EMBL/GenBank/DDBJ databases">
        <title>Genomic Encyclopedia of Type Strains, Phase IV (KMG-IV): sequencing the most valuable type-strain genomes for metagenomic binning, comparative biology and taxonomic classification.</title>
        <authorList>
            <person name="Goeker M."/>
        </authorList>
    </citation>
    <scope>NUCLEOTIDE SEQUENCE [LARGE SCALE GENOMIC DNA]</scope>
    <source>
        <strain evidence="1 2">DSM 19331</strain>
    </source>
</reference>
<accession>A0A7W6B8T2</accession>
<proteinExistence type="predicted"/>
<dbReference type="EMBL" id="JACIDG010000012">
    <property type="protein sequence ID" value="MBB3917231.1"/>
    <property type="molecule type" value="Genomic_DNA"/>
</dbReference>
<evidence type="ECO:0000313" key="1">
    <source>
        <dbReference type="EMBL" id="MBB3917231.1"/>
    </source>
</evidence>
<dbReference type="AlphaFoldDB" id="A0A7W6B8T2"/>
<protein>
    <submittedName>
        <fullName evidence="1">Uncharacterized protein</fullName>
    </submittedName>
</protein>